<proteinExistence type="inferred from homology"/>
<dbReference type="InterPro" id="IPR001303">
    <property type="entry name" value="Aldolase_II/adducin_N"/>
</dbReference>
<dbReference type="SMART" id="SM01007">
    <property type="entry name" value="Aldolase_II"/>
    <property type="match status" value="1"/>
</dbReference>
<dbReference type="AlphaFoldDB" id="A0A516R1L4"/>
<dbReference type="PANTHER" id="PTHR10672:SF3">
    <property type="entry name" value="PROTEIN HU-LI TAI SHAO"/>
    <property type="match status" value="1"/>
</dbReference>
<dbReference type="GO" id="GO:0051015">
    <property type="term" value="F:actin filament binding"/>
    <property type="evidence" value="ECO:0007669"/>
    <property type="project" value="TreeGrafter"/>
</dbReference>
<dbReference type="PANTHER" id="PTHR10672">
    <property type="entry name" value="ADDUCIN"/>
    <property type="match status" value="1"/>
</dbReference>
<dbReference type="InterPro" id="IPR036409">
    <property type="entry name" value="Aldolase_II/adducin_N_sf"/>
</dbReference>
<dbReference type="Pfam" id="PF00596">
    <property type="entry name" value="Aldolase_II"/>
    <property type="match status" value="1"/>
</dbReference>
<evidence type="ECO:0000256" key="1">
    <source>
        <dbReference type="ARBA" id="ARBA00037961"/>
    </source>
</evidence>
<dbReference type="InterPro" id="IPR051017">
    <property type="entry name" value="Aldolase-II_Adducin_sf"/>
</dbReference>
<comment type="similarity">
    <text evidence="1">Belongs to the aldolase class II family.</text>
</comment>
<dbReference type="Gene3D" id="3.40.225.10">
    <property type="entry name" value="Class II aldolase/adducin N-terminal domain"/>
    <property type="match status" value="1"/>
</dbReference>
<dbReference type="GO" id="GO:0005856">
    <property type="term" value="C:cytoskeleton"/>
    <property type="evidence" value="ECO:0007669"/>
    <property type="project" value="TreeGrafter"/>
</dbReference>
<dbReference type="Proteomes" id="UP000316806">
    <property type="component" value="Chromosome"/>
</dbReference>
<evidence type="ECO:0000259" key="2">
    <source>
        <dbReference type="SMART" id="SM01007"/>
    </source>
</evidence>
<gene>
    <name evidence="3" type="ORF">FH965_02410</name>
</gene>
<name>A0A516R1L4_STRST</name>
<evidence type="ECO:0000313" key="4">
    <source>
        <dbReference type="Proteomes" id="UP000316806"/>
    </source>
</evidence>
<reference evidence="3 4" key="1">
    <citation type="journal article" date="2019" name="J. Ind. Microbiol. Biotechnol.">
        <title>The complete genomic sequence of Streptomyces spectabilis NRRL-2792 and identification of secondary metabolite biosynthetic gene clusters.</title>
        <authorList>
            <person name="Sinha A."/>
            <person name="Phillips-Salemka S."/>
            <person name="Niraula T.A."/>
            <person name="Short K.A."/>
            <person name="Niraula N.P."/>
        </authorList>
    </citation>
    <scope>NUCLEOTIDE SEQUENCE [LARGE SCALE GENOMIC DNA]</scope>
    <source>
        <strain evidence="3 4">NRRL 2792</strain>
    </source>
</reference>
<accession>A0A516R1L4</accession>
<dbReference type="SUPFAM" id="SSF53639">
    <property type="entry name" value="AraD/HMP-PK domain-like"/>
    <property type="match status" value="1"/>
</dbReference>
<feature type="domain" description="Class II aldolase/adducin N-terminal" evidence="2">
    <location>
        <begin position="33"/>
        <end position="211"/>
    </location>
</feature>
<protein>
    <submittedName>
        <fullName evidence="3">Aldolase</fullName>
    </submittedName>
</protein>
<organism evidence="3 4">
    <name type="scientific">Streptomyces spectabilis</name>
    <dbReference type="NCBI Taxonomy" id="68270"/>
    <lineage>
        <taxon>Bacteria</taxon>
        <taxon>Bacillati</taxon>
        <taxon>Actinomycetota</taxon>
        <taxon>Actinomycetes</taxon>
        <taxon>Kitasatosporales</taxon>
        <taxon>Streptomycetaceae</taxon>
        <taxon>Streptomyces</taxon>
    </lineage>
</organism>
<sequence length="283" mass="31351">MPDTFGTSKSDLTALAHERMQSAIADNTWTKRQKLALTCRALFHMGHDSGLSGQITTRGEEAGTYYTQRLGLGFDEITEWNLLKVDEDLNVLEGGGMANPANRFHSWIYRARPDVNCIIHTHPPHVSALSMLEIPLNLSHMDTCPLYKDCAFLEKWPGIPVGNEEGELISRVLGDKKALMLSHHGQLVACTTIEEACVLAVLFERAARLQLLAMAAGTIKPVDELLAVEAHDWVSTPKRHQAAFAYYARRAMRAGHDDCVEFPLPDVSGTDEEHTFKVEGGVM</sequence>
<evidence type="ECO:0000313" key="3">
    <source>
        <dbReference type="EMBL" id="QDQ09553.1"/>
    </source>
</evidence>
<dbReference type="NCBIfam" id="NF005484">
    <property type="entry name" value="PRK07090.1"/>
    <property type="match status" value="1"/>
</dbReference>
<dbReference type="RefSeq" id="WP_144001131.1">
    <property type="nucleotide sequence ID" value="NZ_CP040916.1"/>
</dbReference>
<dbReference type="EMBL" id="CP040916">
    <property type="protein sequence ID" value="QDQ09553.1"/>
    <property type="molecule type" value="Genomic_DNA"/>
</dbReference>